<keyword evidence="2" id="KW-0540">Nuclease</keyword>
<dbReference type="Proteomes" id="UP000636888">
    <property type="component" value="Unassembled WGS sequence"/>
</dbReference>
<dbReference type="RefSeq" id="WP_199382383.1">
    <property type="nucleotide sequence ID" value="NZ_JAEMHM010000002.1"/>
</dbReference>
<evidence type="ECO:0000313" key="3">
    <source>
        <dbReference type="Proteomes" id="UP000636888"/>
    </source>
</evidence>
<dbReference type="CDD" id="cd00085">
    <property type="entry name" value="HNHc"/>
    <property type="match status" value="1"/>
</dbReference>
<reference evidence="2" key="1">
    <citation type="submission" date="2020-12" db="EMBL/GenBank/DDBJ databases">
        <title>Geomonas sp. Red875, isolated from river sediment.</title>
        <authorList>
            <person name="Xu Z."/>
            <person name="Zhang Z."/>
            <person name="Masuda Y."/>
            <person name="Itoh H."/>
            <person name="Senoo K."/>
        </authorList>
    </citation>
    <scope>NUCLEOTIDE SEQUENCE</scope>
    <source>
        <strain evidence="2">Red875</strain>
    </source>
</reference>
<evidence type="ECO:0000313" key="2">
    <source>
        <dbReference type="EMBL" id="MBJ6723538.1"/>
    </source>
</evidence>
<name>A0A8J7IZI4_9BACT</name>
<dbReference type="Pfam" id="PF14279">
    <property type="entry name" value="HNH_5"/>
    <property type="match status" value="1"/>
</dbReference>
<dbReference type="SMART" id="SM00507">
    <property type="entry name" value="HNHc"/>
    <property type="match status" value="1"/>
</dbReference>
<comment type="caution">
    <text evidence="2">The sequence shown here is derived from an EMBL/GenBank/DDBJ whole genome shotgun (WGS) entry which is preliminary data.</text>
</comment>
<dbReference type="Gene3D" id="1.10.30.50">
    <property type="match status" value="1"/>
</dbReference>
<dbReference type="InterPro" id="IPR029471">
    <property type="entry name" value="HNH_5"/>
</dbReference>
<dbReference type="PANTHER" id="PTHR33877:SF1">
    <property type="entry name" value="TYPE IV METHYL-DIRECTED RESTRICTION ENZYME ECOKMCRA"/>
    <property type="match status" value="1"/>
</dbReference>
<protein>
    <submittedName>
        <fullName evidence="2">HNH endonuclease</fullName>
    </submittedName>
</protein>
<sequence length="104" mass="12229">MDYFIIEVSETEIKKEREKARELRKSQWWKNRIGRGTCHWCGKTFPPAELSMDHIVPVIRGGKSTRGNVVPSCKECNNQKKHMLPIEWEEYLKTLPEREDPSGE</sequence>
<evidence type="ECO:0000259" key="1">
    <source>
        <dbReference type="SMART" id="SM00507"/>
    </source>
</evidence>
<accession>A0A8J7IZI4</accession>
<feature type="domain" description="HNH nuclease" evidence="1">
    <location>
        <begin position="27"/>
        <end position="78"/>
    </location>
</feature>
<keyword evidence="2" id="KW-0378">Hydrolase</keyword>
<proteinExistence type="predicted"/>
<gene>
    <name evidence="2" type="ORF">JFN93_02340</name>
</gene>
<organism evidence="2 3">
    <name type="scientific">Geomesophilobacter sediminis</name>
    <dbReference type="NCBI Taxonomy" id="2798584"/>
    <lineage>
        <taxon>Bacteria</taxon>
        <taxon>Pseudomonadati</taxon>
        <taxon>Thermodesulfobacteriota</taxon>
        <taxon>Desulfuromonadia</taxon>
        <taxon>Geobacterales</taxon>
        <taxon>Geobacteraceae</taxon>
        <taxon>Geomesophilobacter</taxon>
    </lineage>
</organism>
<dbReference type="PANTHER" id="PTHR33877">
    <property type="entry name" value="SLL1193 PROTEIN"/>
    <property type="match status" value="1"/>
</dbReference>
<keyword evidence="3" id="KW-1185">Reference proteome</keyword>
<dbReference type="GO" id="GO:0004519">
    <property type="term" value="F:endonuclease activity"/>
    <property type="evidence" value="ECO:0007669"/>
    <property type="project" value="UniProtKB-KW"/>
</dbReference>
<dbReference type="InterPro" id="IPR052892">
    <property type="entry name" value="NA-targeting_endonuclease"/>
</dbReference>
<dbReference type="AlphaFoldDB" id="A0A8J7IZI4"/>
<dbReference type="EMBL" id="JAEMHM010000002">
    <property type="protein sequence ID" value="MBJ6723538.1"/>
    <property type="molecule type" value="Genomic_DNA"/>
</dbReference>
<dbReference type="InterPro" id="IPR003615">
    <property type="entry name" value="HNH_nuc"/>
</dbReference>
<keyword evidence="2" id="KW-0255">Endonuclease</keyword>